<name>A0A8S4DP92_PLUXY</name>
<organism evidence="2 3">
    <name type="scientific">Plutella xylostella</name>
    <name type="common">Diamondback moth</name>
    <name type="synonym">Plutella maculipennis</name>
    <dbReference type="NCBI Taxonomy" id="51655"/>
    <lineage>
        <taxon>Eukaryota</taxon>
        <taxon>Metazoa</taxon>
        <taxon>Ecdysozoa</taxon>
        <taxon>Arthropoda</taxon>
        <taxon>Hexapoda</taxon>
        <taxon>Insecta</taxon>
        <taxon>Pterygota</taxon>
        <taxon>Neoptera</taxon>
        <taxon>Endopterygota</taxon>
        <taxon>Lepidoptera</taxon>
        <taxon>Glossata</taxon>
        <taxon>Ditrysia</taxon>
        <taxon>Yponomeutoidea</taxon>
        <taxon>Plutellidae</taxon>
        <taxon>Plutella</taxon>
    </lineage>
</organism>
<dbReference type="PANTHER" id="PTHR12601">
    <property type="entry name" value="EUKARYOTIC TRANSLATION INITIATION FACTOR 3 SUBUNIT EIF-3"/>
    <property type="match status" value="1"/>
</dbReference>
<dbReference type="GO" id="GO:0005737">
    <property type="term" value="C:cytoplasm"/>
    <property type="evidence" value="ECO:0007669"/>
    <property type="project" value="TreeGrafter"/>
</dbReference>
<accession>A0A8S4DP92</accession>
<gene>
    <name evidence="2" type="ORF">PLXY2_LOCUS2655</name>
</gene>
<dbReference type="InterPro" id="IPR027523">
    <property type="entry name" value="CLU_prot"/>
</dbReference>
<sequence>MPLKTAVARHLLARTLSCLGDFRAALQHEKETYSIYKQLLGEKHEKTRESSECLRHLTQQAVVLQKRLTEAFNRAPHAAPAPPPLHIQPPPIPSVIDMLNLINGILFVQISPQDIEQFKAEIEKRQLKDLPLPGDPPAPAPAAAVAAAPSDS</sequence>
<dbReference type="Pfam" id="PF13374">
    <property type="entry name" value="TPR_10"/>
    <property type="match status" value="1"/>
</dbReference>
<evidence type="ECO:0000313" key="2">
    <source>
        <dbReference type="EMBL" id="CAG9102415.1"/>
    </source>
</evidence>
<evidence type="ECO:0000256" key="1">
    <source>
        <dbReference type="SAM" id="MobiDB-lite"/>
    </source>
</evidence>
<keyword evidence="3" id="KW-1185">Reference proteome</keyword>
<feature type="region of interest" description="Disordered" evidence="1">
    <location>
        <begin position="127"/>
        <end position="152"/>
    </location>
</feature>
<comment type="caution">
    <text evidence="2">The sequence shown here is derived from an EMBL/GenBank/DDBJ whole genome shotgun (WGS) entry which is preliminary data.</text>
</comment>
<proteinExistence type="predicted"/>
<evidence type="ECO:0000313" key="3">
    <source>
        <dbReference type="Proteomes" id="UP000653454"/>
    </source>
</evidence>
<dbReference type="Proteomes" id="UP000653454">
    <property type="component" value="Unassembled WGS sequence"/>
</dbReference>
<dbReference type="InterPro" id="IPR011990">
    <property type="entry name" value="TPR-like_helical_dom_sf"/>
</dbReference>
<dbReference type="PANTHER" id="PTHR12601:SF6">
    <property type="entry name" value="CLUSTERED MITOCHONDRIA PROTEIN HOMOLOG"/>
    <property type="match status" value="1"/>
</dbReference>
<dbReference type="EMBL" id="CAJHNJ030000007">
    <property type="protein sequence ID" value="CAG9102415.1"/>
    <property type="molecule type" value="Genomic_DNA"/>
</dbReference>
<dbReference type="GO" id="GO:0048312">
    <property type="term" value="P:intracellular distribution of mitochondria"/>
    <property type="evidence" value="ECO:0007669"/>
    <property type="project" value="TreeGrafter"/>
</dbReference>
<dbReference type="Gene3D" id="1.25.40.10">
    <property type="entry name" value="Tetratricopeptide repeat domain"/>
    <property type="match status" value="1"/>
</dbReference>
<protein>
    <submittedName>
        <fullName evidence="2">(diamondback moth) hypothetical protein</fullName>
    </submittedName>
</protein>
<dbReference type="AlphaFoldDB" id="A0A8S4DP92"/>
<feature type="compositionally biased region" description="Low complexity" evidence="1">
    <location>
        <begin position="141"/>
        <end position="152"/>
    </location>
</feature>
<reference evidence="2" key="1">
    <citation type="submission" date="2020-11" db="EMBL/GenBank/DDBJ databases">
        <authorList>
            <person name="Whiteford S."/>
        </authorList>
    </citation>
    <scope>NUCLEOTIDE SEQUENCE</scope>
</reference>
<dbReference type="GO" id="GO:0003729">
    <property type="term" value="F:mRNA binding"/>
    <property type="evidence" value="ECO:0007669"/>
    <property type="project" value="TreeGrafter"/>
</dbReference>